<name>A0A6J5LD08_9CAUD</name>
<gene>
    <name evidence="2" type="ORF">UFOVP135_1</name>
</gene>
<accession>A0A6J5LD08</accession>
<feature type="region of interest" description="Disordered" evidence="1">
    <location>
        <begin position="1"/>
        <end position="24"/>
    </location>
</feature>
<reference evidence="2" key="1">
    <citation type="submission" date="2020-04" db="EMBL/GenBank/DDBJ databases">
        <authorList>
            <person name="Chiriac C."/>
            <person name="Salcher M."/>
            <person name="Ghai R."/>
            <person name="Kavagutti S V."/>
        </authorList>
    </citation>
    <scope>NUCLEOTIDE SEQUENCE</scope>
</reference>
<feature type="non-terminal residue" evidence="2">
    <location>
        <position position="1"/>
    </location>
</feature>
<sequence length="72" mass="8079">YRDFDDPVLIADGKPSPNNEALYTTPPQRTWIGLTYEDMVGLQKDLYDAKGESVLPTTFAMAVEAKLKEKNT</sequence>
<proteinExistence type="predicted"/>
<dbReference type="EMBL" id="LR796254">
    <property type="protein sequence ID" value="CAB4131885.1"/>
    <property type="molecule type" value="Genomic_DNA"/>
</dbReference>
<evidence type="ECO:0000313" key="2">
    <source>
        <dbReference type="EMBL" id="CAB4131885.1"/>
    </source>
</evidence>
<evidence type="ECO:0000256" key="1">
    <source>
        <dbReference type="SAM" id="MobiDB-lite"/>
    </source>
</evidence>
<organism evidence="2">
    <name type="scientific">uncultured Caudovirales phage</name>
    <dbReference type="NCBI Taxonomy" id="2100421"/>
    <lineage>
        <taxon>Viruses</taxon>
        <taxon>Duplodnaviria</taxon>
        <taxon>Heunggongvirae</taxon>
        <taxon>Uroviricota</taxon>
        <taxon>Caudoviricetes</taxon>
        <taxon>Peduoviridae</taxon>
        <taxon>Maltschvirus</taxon>
        <taxon>Maltschvirus maltsch</taxon>
    </lineage>
</organism>
<protein>
    <submittedName>
        <fullName evidence="2">Uncharacterized protein</fullName>
    </submittedName>
</protein>